<name>A0A6H2A3H9_9ZZZZ</name>
<evidence type="ECO:0000313" key="1">
    <source>
        <dbReference type="EMBL" id="QJA54272.1"/>
    </source>
</evidence>
<reference evidence="1" key="1">
    <citation type="submission" date="2020-03" db="EMBL/GenBank/DDBJ databases">
        <title>The deep terrestrial virosphere.</title>
        <authorList>
            <person name="Holmfeldt K."/>
            <person name="Nilsson E."/>
            <person name="Simone D."/>
            <person name="Lopez-Fernandez M."/>
            <person name="Wu X."/>
            <person name="de Brujin I."/>
            <person name="Lundin D."/>
            <person name="Andersson A."/>
            <person name="Bertilsson S."/>
            <person name="Dopson M."/>
        </authorList>
    </citation>
    <scope>NUCLEOTIDE SEQUENCE</scope>
    <source>
        <strain evidence="2">MM415A02079</strain>
        <strain evidence="1">TM448A04580</strain>
        <strain evidence="3">TM448B05099</strain>
    </source>
</reference>
<evidence type="ECO:0000313" key="3">
    <source>
        <dbReference type="EMBL" id="QJI03818.1"/>
    </source>
</evidence>
<accession>A0A6H2A3H9</accession>
<dbReference type="EMBL" id="MT142081">
    <property type="protein sequence ID" value="QJA74203.1"/>
    <property type="molecule type" value="Genomic_DNA"/>
</dbReference>
<dbReference type="AlphaFoldDB" id="A0A6H2A3H9"/>
<dbReference type="EMBL" id="MT144492">
    <property type="protein sequence ID" value="QJA54272.1"/>
    <property type="molecule type" value="Genomic_DNA"/>
</dbReference>
<proteinExistence type="predicted"/>
<sequence>MKKPINYIAKKTWKGFVSVRSHILEKAVKQGKDLVITFNSQIMTIPYDYLKYAGQLHKHKFESKFNDKAYELYDFYFKPDNEEELKLF</sequence>
<dbReference type="EMBL" id="MT145122">
    <property type="protein sequence ID" value="QJI03818.1"/>
    <property type="molecule type" value="Genomic_DNA"/>
</dbReference>
<protein>
    <submittedName>
        <fullName evidence="1">Uncharacterized protein</fullName>
    </submittedName>
</protein>
<gene>
    <name evidence="2" type="ORF">MM415A02079_0013</name>
    <name evidence="1" type="ORF">TM448A04580_0002</name>
    <name evidence="3" type="ORF">TM448B05099_0004</name>
</gene>
<organism evidence="1">
    <name type="scientific">viral metagenome</name>
    <dbReference type="NCBI Taxonomy" id="1070528"/>
    <lineage>
        <taxon>unclassified sequences</taxon>
        <taxon>metagenomes</taxon>
        <taxon>organismal metagenomes</taxon>
    </lineage>
</organism>
<evidence type="ECO:0000313" key="2">
    <source>
        <dbReference type="EMBL" id="QJA74203.1"/>
    </source>
</evidence>